<dbReference type="EC" id="4.3.1.19" evidence="4"/>
<sequence length="313" mass="34211">MIFPWEWLEQAYQRLQDKVIQTPLTQDEVAAITLKWENQQITGSFKVRGALNRALTLQPWEIEKGLVCASAGNHGQGVAYAAKLLGASCIVFTYEGASAHKIEQMRQLGAKVHIVPGHYADAERAGLEYARSHQATWISPYNDPQVIAGQATVGLELIEQWKAEIPASVVVPVGGGGLAAGIALAMQRLPHPPKVIGVQSEASAYFHALFHQNNKKEVVEWESLADGLAGDVEDNSITIPLVKTHLFDLRLVSEKEIAEAIRFAWQRYGERIEGSAAVTLAAVLSRKVDELPATLIISGGNIDPQIFENILHS</sequence>
<dbReference type="HOGENOM" id="CLU_021152_4_2_0"/>
<evidence type="ECO:0000256" key="8">
    <source>
        <dbReference type="ARBA" id="ARBA00031427"/>
    </source>
</evidence>
<keyword evidence="6 10" id="KW-0456">Lyase</keyword>
<dbReference type="OrthoDB" id="9811476at2"/>
<dbReference type="SUPFAM" id="SSF53686">
    <property type="entry name" value="Tryptophan synthase beta subunit-like PLP-dependent enzymes"/>
    <property type="match status" value="1"/>
</dbReference>
<comment type="function">
    <text evidence="7">Catalyzes the anaerobic formation of alpha-ketobutyrate and ammonia from threonine in a two-step reaction. The first step involved a dehydration of threonine and a production of enamine intermediates (aminocrotonate), which tautomerizes to its imine form (iminobutyrate). Both intermediates are unstable and short-lived. The second step is the nonenzymatic hydrolysis of the enamine/imine intermediates to form 2-ketobutyrate and free ammonia. In the low water environment of the cell, the second step is accelerated by RidA.</text>
</comment>
<evidence type="ECO:0000256" key="1">
    <source>
        <dbReference type="ARBA" id="ARBA00001274"/>
    </source>
</evidence>
<dbReference type="STRING" id="926569.ANT_13350"/>
<dbReference type="KEGG" id="atm:ANT_13350"/>
<dbReference type="GO" id="GO:0003941">
    <property type="term" value="F:L-serine ammonia-lyase activity"/>
    <property type="evidence" value="ECO:0007669"/>
    <property type="project" value="TreeGrafter"/>
</dbReference>
<comment type="catalytic activity">
    <reaction evidence="1">
        <text>L-threonine = 2-oxobutanoate + NH4(+)</text>
        <dbReference type="Rhea" id="RHEA:22108"/>
        <dbReference type="ChEBI" id="CHEBI:16763"/>
        <dbReference type="ChEBI" id="CHEBI:28938"/>
        <dbReference type="ChEBI" id="CHEBI:57926"/>
        <dbReference type="EC" id="4.3.1.19"/>
    </reaction>
</comment>
<evidence type="ECO:0000256" key="5">
    <source>
        <dbReference type="ARBA" id="ARBA00022898"/>
    </source>
</evidence>
<evidence type="ECO:0000256" key="2">
    <source>
        <dbReference type="ARBA" id="ARBA00001933"/>
    </source>
</evidence>
<dbReference type="FunCoup" id="E8N4K3">
    <property type="interactions" value="354"/>
</dbReference>
<evidence type="ECO:0000313" key="10">
    <source>
        <dbReference type="EMBL" id="BAJ63367.1"/>
    </source>
</evidence>
<comment type="cofactor">
    <cofactor evidence="2">
        <name>pyridoxal 5'-phosphate</name>
        <dbReference type="ChEBI" id="CHEBI:597326"/>
    </cofactor>
</comment>
<dbReference type="GO" id="GO:0006567">
    <property type="term" value="P:L-threonine catabolic process"/>
    <property type="evidence" value="ECO:0007669"/>
    <property type="project" value="TreeGrafter"/>
</dbReference>
<dbReference type="GO" id="GO:0009097">
    <property type="term" value="P:isoleucine biosynthetic process"/>
    <property type="evidence" value="ECO:0007669"/>
    <property type="project" value="TreeGrafter"/>
</dbReference>
<proteinExistence type="inferred from homology"/>
<accession>E8N4K3</accession>
<reference evidence="10 11" key="1">
    <citation type="submission" date="2010-12" db="EMBL/GenBank/DDBJ databases">
        <title>Whole genome sequence of Anaerolinea thermophila UNI-1.</title>
        <authorList>
            <person name="Narita-Yamada S."/>
            <person name="Kishi E."/>
            <person name="Watanabe Y."/>
            <person name="Takasaki K."/>
            <person name="Ankai A."/>
            <person name="Oguchi A."/>
            <person name="Fukui S."/>
            <person name="Takahashi M."/>
            <person name="Yashiro I."/>
            <person name="Hosoyama A."/>
            <person name="Sekiguchi Y."/>
            <person name="Hanada S."/>
            <person name="Fujita N."/>
        </authorList>
    </citation>
    <scope>NUCLEOTIDE SEQUENCE [LARGE SCALE GENOMIC DNA]</scope>
    <source>
        <strain evidence="11">DSM 14523 / JCM 11388 / NBRC 100420 / UNI-1</strain>
    </source>
</reference>
<comment type="similarity">
    <text evidence="3">Belongs to the serine/threonine dehydratase family.</text>
</comment>
<dbReference type="PANTHER" id="PTHR48078:SF6">
    <property type="entry name" value="L-THREONINE DEHYDRATASE CATABOLIC TDCB"/>
    <property type="match status" value="1"/>
</dbReference>
<dbReference type="GO" id="GO:0006565">
    <property type="term" value="P:L-serine catabolic process"/>
    <property type="evidence" value="ECO:0007669"/>
    <property type="project" value="TreeGrafter"/>
</dbReference>
<dbReference type="InParanoid" id="E8N4K3"/>
<dbReference type="Pfam" id="PF00291">
    <property type="entry name" value="PALP"/>
    <property type="match status" value="1"/>
</dbReference>
<keyword evidence="11" id="KW-1185">Reference proteome</keyword>
<evidence type="ECO:0000256" key="3">
    <source>
        <dbReference type="ARBA" id="ARBA00010869"/>
    </source>
</evidence>
<organism evidence="10 11">
    <name type="scientific">Anaerolinea thermophila (strain DSM 14523 / JCM 11388 / NBRC 100420 / UNI-1)</name>
    <dbReference type="NCBI Taxonomy" id="926569"/>
    <lineage>
        <taxon>Bacteria</taxon>
        <taxon>Bacillati</taxon>
        <taxon>Chloroflexota</taxon>
        <taxon>Anaerolineae</taxon>
        <taxon>Anaerolineales</taxon>
        <taxon>Anaerolineaceae</taxon>
        <taxon>Anaerolinea</taxon>
    </lineage>
</organism>
<evidence type="ECO:0000256" key="7">
    <source>
        <dbReference type="ARBA" id="ARBA00025527"/>
    </source>
</evidence>
<protein>
    <recommendedName>
        <fullName evidence="4">threonine ammonia-lyase</fullName>
        <ecNumber evidence="4">4.3.1.19</ecNumber>
    </recommendedName>
    <alternativeName>
        <fullName evidence="8">Threonine deaminase</fullName>
    </alternativeName>
</protein>
<dbReference type="Gene3D" id="3.40.50.1100">
    <property type="match status" value="2"/>
</dbReference>
<dbReference type="PANTHER" id="PTHR48078">
    <property type="entry name" value="THREONINE DEHYDRATASE, MITOCHONDRIAL-RELATED"/>
    <property type="match status" value="1"/>
</dbReference>
<evidence type="ECO:0000259" key="9">
    <source>
        <dbReference type="Pfam" id="PF00291"/>
    </source>
</evidence>
<dbReference type="InterPro" id="IPR050147">
    <property type="entry name" value="Ser/Thr_Dehydratase"/>
</dbReference>
<feature type="domain" description="Tryptophan synthase beta chain-like PALP" evidence="9">
    <location>
        <begin position="19"/>
        <end position="289"/>
    </location>
</feature>
<dbReference type="FunFam" id="3.40.50.1100:FF:000005">
    <property type="entry name" value="Threonine dehydratase catabolic"/>
    <property type="match status" value="1"/>
</dbReference>
<dbReference type="Proteomes" id="UP000008922">
    <property type="component" value="Chromosome"/>
</dbReference>
<evidence type="ECO:0000313" key="11">
    <source>
        <dbReference type="Proteomes" id="UP000008922"/>
    </source>
</evidence>
<dbReference type="eggNOG" id="COG1171">
    <property type="taxonomic scope" value="Bacteria"/>
</dbReference>
<dbReference type="AlphaFoldDB" id="E8N4K3"/>
<name>E8N4K3_ANATU</name>
<evidence type="ECO:0000256" key="4">
    <source>
        <dbReference type="ARBA" id="ARBA00012096"/>
    </source>
</evidence>
<dbReference type="RefSeq" id="WP_013559754.1">
    <property type="nucleotide sequence ID" value="NC_014960.1"/>
</dbReference>
<gene>
    <name evidence="10" type="ordered locus">ANT_13350</name>
</gene>
<dbReference type="EMBL" id="AP012029">
    <property type="protein sequence ID" value="BAJ63367.1"/>
    <property type="molecule type" value="Genomic_DNA"/>
</dbReference>
<dbReference type="GO" id="GO:0004794">
    <property type="term" value="F:threonine deaminase activity"/>
    <property type="evidence" value="ECO:0007669"/>
    <property type="project" value="UniProtKB-EC"/>
</dbReference>
<keyword evidence="5" id="KW-0663">Pyridoxal phosphate</keyword>
<dbReference type="InterPro" id="IPR036052">
    <property type="entry name" value="TrpB-like_PALP_sf"/>
</dbReference>
<evidence type="ECO:0000256" key="6">
    <source>
        <dbReference type="ARBA" id="ARBA00023239"/>
    </source>
</evidence>
<dbReference type="InterPro" id="IPR001926">
    <property type="entry name" value="TrpB-like_PALP"/>
</dbReference>